<dbReference type="SMART" id="SM00939">
    <property type="entry name" value="PepX_C"/>
    <property type="match status" value="1"/>
</dbReference>
<comment type="caution">
    <text evidence="3">The sequence shown here is derived from an EMBL/GenBank/DDBJ whole genome shotgun (WGS) entry which is preliminary data.</text>
</comment>
<dbReference type="EMBL" id="JAZBJZ010000017">
    <property type="protein sequence ID" value="MEE3716369.1"/>
    <property type="molecule type" value="Genomic_DNA"/>
</dbReference>
<dbReference type="InterPro" id="IPR013736">
    <property type="entry name" value="Xaa-Pro_dipept_C"/>
</dbReference>
<evidence type="ECO:0000313" key="4">
    <source>
        <dbReference type="Proteomes" id="UP001333818"/>
    </source>
</evidence>
<dbReference type="Proteomes" id="UP001333818">
    <property type="component" value="Unassembled WGS sequence"/>
</dbReference>
<proteinExistence type="predicted"/>
<dbReference type="AlphaFoldDB" id="A0AAW9PXN2"/>
<evidence type="ECO:0000313" key="3">
    <source>
        <dbReference type="EMBL" id="MEE3716369.1"/>
    </source>
</evidence>
<gene>
    <name evidence="3" type="ORF">V2H45_06395</name>
</gene>
<dbReference type="Gene3D" id="1.10.3020.10">
    <property type="entry name" value="alpha-amino acid ester hydrolase ( Helical cap domain)"/>
    <property type="match status" value="1"/>
</dbReference>
<feature type="domain" description="Xaa-Pro dipeptidyl-peptidase C-terminal" evidence="2">
    <location>
        <begin position="319"/>
        <end position="572"/>
    </location>
</feature>
<dbReference type="InterPro" id="IPR000383">
    <property type="entry name" value="Xaa-Pro-like_dom"/>
</dbReference>
<dbReference type="NCBIfam" id="TIGR00976">
    <property type="entry name" value="CocE_NonD"/>
    <property type="match status" value="1"/>
</dbReference>
<sequence>MTPKLSSFHSKVTIKRKVPIPMRDGVNLTADIYRPKGVDVPLPVLLMRLPYGRAIASTVTYAHPSWYANRGYIVVIQDVRGCGTSGGEFYPFRHEYEDGFDTVQWCAQILSGTNGKVGMYGFSYQGVTQFQAAVMQPAGLTTICPAMATADFYHGWFYFGGALCLDFVLTWALQLTQNRAQFLKQEPQATQLFEAQKQMERWLNFAPLDRLELFQSEAQESVKHFWFDWIGNQQPNDPYWQKLNPVSYFDRYDIPALHIAGWSDLFIEATLNTYHMAKLATRQPQHLVVAPWQHMPWLPKVGEVDFGEAAISHIDELQIDWFDYWLKGIDNGIVTQRQGSRLRSDRKPTAQLFLMGENRWLILQDFNDKNSNLDKYRKNKDLFLHDKHQLKAEKATIESLPDIYVYDPRLPNPSTAYVPCDQRSTHQRWDVLVYKGDVLAENLSIAGTAEFTLYAVTSAPDTDWVIKLLDIHPDGKQMLVSMGVLRAKFHKSWEAAEWIDTDLVTEYKIRLRPTCYSFLSGHRIGVAIASAAFPLIERHSNTKQSPTSANVSDFIEATQQIYHSGEFPSCLHLPLLTGEFRA</sequence>
<dbReference type="PANTHER" id="PTHR43056:SF10">
    <property type="entry name" value="COCE_NOND FAMILY, PUTATIVE (AFU_ORTHOLOGUE AFUA_7G00600)-RELATED"/>
    <property type="match status" value="1"/>
</dbReference>
<dbReference type="RefSeq" id="WP_330482796.1">
    <property type="nucleotide sequence ID" value="NZ_JAZBJZ010000017.1"/>
</dbReference>
<keyword evidence="1 3" id="KW-0378">Hydrolase</keyword>
<dbReference type="InterPro" id="IPR005674">
    <property type="entry name" value="CocE/Ser_esterase"/>
</dbReference>
<dbReference type="GO" id="GO:0008239">
    <property type="term" value="F:dipeptidyl-peptidase activity"/>
    <property type="evidence" value="ECO:0007669"/>
    <property type="project" value="InterPro"/>
</dbReference>
<reference evidence="3" key="1">
    <citation type="submission" date="2024-01" db="EMBL/GenBank/DDBJ databases">
        <title>Bank of Algae and Cyanobacteria of the Azores (BACA) strain genomes.</title>
        <authorList>
            <person name="Luz R."/>
            <person name="Cordeiro R."/>
            <person name="Fonseca A."/>
            <person name="Goncalves V."/>
        </authorList>
    </citation>
    <scope>NUCLEOTIDE SEQUENCE</scope>
    <source>
        <strain evidence="3">BACA0141</strain>
    </source>
</reference>
<evidence type="ECO:0000256" key="1">
    <source>
        <dbReference type="ARBA" id="ARBA00022801"/>
    </source>
</evidence>
<dbReference type="Gene3D" id="2.60.120.260">
    <property type="entry name" value="Galactose-binding domain-like"/>
    <property type="match status" value="1"/>
</dbReference>
<dbReference type="InterPro" id="IPR029058">
    <property type="entry name" value="AB_hydrolase_fold"/>
</dbReference>
<dbReference type="InterPro" id="IPR008979">
    <property type="entry name" value="Galactose-bd-like_sf"/>
</dbReference>
<dbReference type="SUPFAM" id="SSF53474">
    <property type="entry name" value="alpha/beta-Hydrolases"/>
    <property type="match status" value="1"/>
</dbReference>
<organism evidence="3 4">
    <name type="scientific">Tumidithrix elongata BACA0141</name>
    <dbReference type="NCBI Taxonomy" id="2716417"/>
    <lineage>
        <taxon>Bacteria</taxon>
        <taxon>Bacillati</taxon>
        <taxon>Cyanobacteriota</taxon>
        <taxon>Cyanophyceae</taxon>
        <taxon>Pseudanabaenales</taxon>
        <taxon>Pseudanabaenaceae</taxon>
        <taxon>Tumidithrix</taxon>
        <taxon>Tumidithrix elongata</taxon>
    </lineage>
</organism>
<dbReference type="Pfam" id="PF08530">
    <property type="entry name" value="PepX_C"/>
    <property type="match status" value="1"/>
</dbReference>
<keyword evidence="4" id="KW-1185">Reference proteome</keyword>
<evidence type="ECO:0000259" key="2">
    <source>
        <dbReference type="SMART" id="SM00939"/>
    </source>
</evidence>
<dbReference type="Gene3D" id="3.40.50.1820">
    <property type="entry name" value="alpha/beta hydrolase"/>
    <property type="match status" value="1"/>
</dbReference>
<dbReference type="SUPFAM" id="SSF49785">
    <property type="entry name" value="Galactose-binding domain-like"/>
    <property type="match status" value="1"/>
</dbReference>
<dbReference type="Pfam" id="PF02129">
    <property type="entry name" value="Peptidase_S15"/>
    <property type="match status" value="1"/>
</dbReference>
<accession>A0AAW9PXN2</accession>
<protein>
    <submittedName>
        <fullName evidence="3">CocE/NonD family hydrolase</fullName>
    </submittedName>
</protein>
<dbReference type="InterPro" id="IPR050585">
    <property type="entry name" value="Xaa-Pro_dipeptidyl-ppase/CocE"/>
</dbReference>
<name>A0AAW9PXN2_9CYAN</name>
<dbReference type="PANTHER" id="PTHR43056">
    <property type="entry name" value="PEPTIDASE S9 PROLYL OLIGOPEPTIDASE"/>
    <property type="match status" value="1"/>
</dbReference>